<sequence length="102" mass="11701">MLSDEVTDEFHRQCAALDDARDRVMVEQKRVEVLLLEAGQAAVSFHQQFGSADSDGLRTISLITDEANYRVHAHARELLKSLDDEGDRLSYEYRKFLNTQED</sequence>
<evidence type="ECO:0000313" key="2">
    <source>
        <dbReference type="Proteomes" id="UP000291289"/>
    </source>
</evidence>
<dbReference type="AlphaFoldDB" id="A0A4V2MTX6"/>
<comment type="caution">
    <text evidence="1">The sequence shown here is derived from an EMBL/GenBank/DDBJ whole genome shotgun (WGS) entry which is preliminary data.</text>
</comment>
<reference evidence="1 2" key="1">
    <citation type="submission" date="2018-12" db="EMBL/GenBank/DDBJ databases">
        <title>Alloscrdovia theropitheci sp. nov: a novel taxon from the feces of the bleeding-herat monkey (Theropithecus geleda).</title>
        <authorList>
            <person name="Modesto M."/>
        </authorList>
    </citation>
    <scope>NUCLEOTIDE SEQUENCE [LARGE SCALE GENOMIC DNA]</scope>
    <source>
        <strain evidence="1 2">GLDI4/2</strain>
    </source>
</reference>
<evidence type="ECO:0000313" key="1">
    <source>
        <dbReference type="EMBL" id="TCD54219.1"/>
    </source>
</evidence>
<dbReference type="RefSeq" id="WP_131283848.1">
    <property type="nucleotide sequence ID" value="NZ_RXLP01000019.1"/>
</dbReference>
<name>A0A4V2MTX6_9BIFI</name>
<organism evidence="1 2">
    <name type="scientific">Alloscardovia theropitheci</name>
    <dbReference type="NCBI Taxonomy" id="2496842"/>
    <lineage>
        <taxon>Bacteria</taxon>
        <taxon>Bacillati</taxon>
        <taxon>Actinomycetota</taxon>
        <taxon>Actinomycetes</taxon>
        <taxon>Bifidobacteriales</taxon>
        <taxon>Bifidobacteriaceae</taxon>
        <taxon>Alloscardovia</taxon>
    </lineage>
</organism>
<protein>
    <submittedName>
        <fullName evidence="1">Uncharacterized protein</fullName>
    </submittedName>
</protein>
<dbReference type="EMBL" id="RXLP01000019">
    <property type="protein sequence ID" value="TCD54219.1"/>
    <property type="molecule type" value="Genomic_DNA"/>
</dbReference>
<dbReference type="Proteomes" id="UP000291289">
    <property type="component" value="Unassembled WGS sequence"/>
</dbReference>
<accession>A0A4V2MTX6</accession>
<keyword evidence="2" id="KW-1185">Reference proteome</keyword>
<gene>
    <name evidence="1" type="ORF">EJ419_04025</name>
</gene>
<proteinExistence type="predicted"/>